<feature type="transmembrane region" description="Helical" evidence="2">
    <location>
        <begin position="732"/>
        <end position="753"/>
    </location>
</feature>
<keyword evidence="2" id="KW-0812">Transmembrane</keyword>
<dbReference type="STRING" id="436010.A0A166CNF7"/>
<evidence type="ECO:0000313" key="4">
    <source>
        <dbReference type="EMBL" id="KZP13840.1"/>
    </source>
</evidence>
<feature type="transmembrane region" description="Helical" evidence="2">
    <location>
        <begin position="893"/>
        <end position="914"/>
    </location>
</feature>
<feature type="transmembrane region" description="Helical" evidence="2">
    <location>
        <begin position="794"/>
        <end position="814"/>
    </location>
</feature>
<feature type="region of interest" description="Disordered" evidence="1">
    <location>
        <begin position="629"/>
        <end position="657"/>
    </location>
</feature>
<feature type="region of interest" description="Disordered" evidence="1">
    <location>
        <begin position="583"/>
        <end position="617"/>
    </location>
</feature>
<reference evidence="4 5" key="1">
    <citation type="journal article" date="2016" name="Mol. Biol. Evol.">
        <title>Comparative Genomics of Early-Diverging Mushroom-Forming Fungi Provides Insights into the Origins of Lignocellulose Decay Capabilities.</title>
        <authorList>
            <person name="Nagy L.G."/>
            <person name="Riley R."/>
            <person name="Tritt A."/>
            <person name="Adam C."/>
            <person name="Daum C."/>
            <person name="Floudas D."/>
            <person name="Sun H."/>
            <person name="Yadav J.S."/>
            <person name="Pangilinan J."/>
            <person name="Larsson K.H."/>
            <person name="Matsuura K."/>
            <person name="Barry K."/>
            <person name="Labutti K."/>
            <person name="Kuo R."/>
            <person name="Ohm R.A."/>
            <person name="Bhattacharya S.S."/>
            <person name="Shirouzu T."/>
            <person name="Yoshinaga Y."/>
            <person name="Martin F.M."/>
            <person name="Grigoriev I.V."/>
            <person name="Hibbett D.S."/>
        </authorList>
    </citation>
    <scope>NUCLEOTIDE SEQUENCE [LARGE SCALE GENOMIC DNA]</scope>
    <source>
        <strain evidence="4 5">CBS 109695</strain>
    </source>
</reference>
<keyword evidence="2" id="KW-0472">Membrane</keyword>
<evidence type="ECO:0000313" key="5">
    <source>
        <dbReference type="Proteomes" id="UP000076532"/>
    </source>
</evidence>
<proteinExistence type="predicted"/>
<keyword evidence="5" id="KW-1185">Reference proteome</keyword>
<organism evidence="4 5">
    <name type="scientific">Athelia psychrophila</name>
    <dbReference type="NCBI Taxonomy" id="1759441"/>
    <lineage>
        <taxon>Eukaryota</taxon>
        <taxon>Fungi</taxon>
        <taxon>Dikarya</taxon>
        <taxon>Basidiomycota</taxon>
        <taxon>Agaricomycotina</taxon>
        <taxon>Agaricomycetes</taxon>
        <taxon>Agaricomycetidae</taxon>
        <taxon>Atheliales</taxon>
        <taxon>Atheliaceae</taxon>
        <taxon>Athelia</taxon>
    </lineage>
</organism>
<dbReference type="AlphaFoldDB" id="A0A166CNF7"/>
<dbReference type="EMBL" id="KV417627">
    <property type="protein sequence ID" value="KZP13840.1"/>
    <property type="molecule type" value="Genomic_DNA"/>
</dbReference>
<dbReference type="OrthoDB" id="2496395at2759"/>
<feature type="compositionally biased region" description="Acidic residues" evidence="1">
    <location>
        <begin position="583"/>
        <end position="610"/>
    </location>
</feature>
<feature type="transmembrane region" description="Helical" evidence="2">
    <location>
        <begin position="759"/>
        <end position="782"/>
    </location>
</feature>
<evidence type="ECO:0000256" key="2">
    <source>
        <dbReference type="SAM" id="Phobius"/>
    </source>
</evidence>
<gene>
    <name evidence="4" type="ORF">FIBSPDRAFT_1049214</name>
</gene>
<feature type="compositionally biased region" description="Basic and acidic residues" evidence="1">
    <location>
        <begin position="631"/>
        <end position="646"/>
    </location>
</feature>
<dbReference type="InterPro" id="IPR046496">
    <property type="entry name" value="DUF6589"/>
</dbReference>
<name>A0A166CNF7_9AGAM</name>
<keyword evidence="2" id="KW-1133">Transmembrane helix</keyword>
<accession>A0A166CNF7</accession>
<dbReference type="Pfam" id="PF20231">
    <property type="entry name" value="DUF6589"/>
    <property type="match status" value="1"/>
</dbReference>
<sequence length="975" mass="108542">MSYDNINMMFRAAEQIIGRTDSQENGTCATIWPLWKASVENCALGDFEASAARAPPLSIDDILLGTDDSKFFNSCLVHTILRTIVIHGGDKFQKFCTDLAKTQPQTPAKIELHKTPLHPLPAMNIDESTIIGNAEVVEGAYEELGVIENDPATGEKRFESIHVTIVKFILGDQLSIARLRALLNIRAGHEKGFAGFGWGVLMPGLFHSKICDTHGMLVTHWGKPNAGYRNPGCLAFHNARLQRLPIVLTSLPTFRVCRDLIFVSLYARVLHCLLLVSGHPSLDAYADSVDSFKTLEDDAKSIFTRFASTRVVSELRERRSTSTHAGDMVFENALLFLRDTLISREFSDAIKSGDSGRIVLVLKVWALSFRGSGRTKYAHEMLHLIHNMEHVWPKPIRDIVLNNWLVNPTGNPNSWVEGDLMQEHMNFWIKRIYAAHGSSSSWEWLEMISPCVDILRHLSTKMHHILGADQGVKHEPPNLKNDIRDLMHSLKEHNVYMLLEGRMLDDDDPPTTDIITFGLIQITDNTINPIDGYNLSFFQLQHRLLLRAVTGEIPSTLAMSAAAPIPIPTGLPPSINLAITTDEEEDAFESGDEQEDDDLGENEEVADGYESEPTLRRETAADVALDMDADDYGHCDDDPGEDHANSDEEDGYGLGDALYSHSSPEQARLTSMASSTTPDYLPPAVETQLFEVREYSSMTIVAVVVYAYDWLLSVSEEVAIVSKRGLSWSITIYFLSRISACAHIILIAVIILAPIDNCILYFIATGVCCTMSIASTSYLFLLRVQAVYRQSRPITVVFGFCWLVTIALNILVSANIRVVHLTGTRLCLGTETKYFALPSTSSFVNDTLIFLAISYRLAADAATENNWRSWTLSITKGKGLYHLSRSLMQHGQLYYASIILFFFVNLVVMCSPLVPVAMHYSLINSYLGFTNLMACKIFRGTTLGVMQDSPSSWNTARIGAALDFHAPHRGRANPR</sequence>
<dbReference type="Proteomes" id="UP000076532">
    <property type="component" value="Unassembled WGS sequence"/>
</dbReference>
<evidence type="ECO:0000259" key="3">
    <source>
        <dbReference type="Pfam" id="PF20231"/>
    </source>
</evidence>
<protein>
    <recommendedName>
        <fullName evidence="3">DUF6589 domain-containing protein</fullName>
    </recommendedName>
</protein>
<evidence type="ECO:0000256" key="1">
    <source>
        <dbReference type="SAM" id="MobiDB-lite"/>
    </source>
</evidence>
<feature type="domain" description="DUF6589" evidence="3">
    <location>
        <begin position="52"/>
        <end position="474"/>
    </location>
</feature>
<feature type="transmembrane region" description="Helical" evidence="2">
    <location>
        <begin position="695"/>
        <end position="712"/>
    </location>
</feature>